<gene>
    <name evidence="8" type="ORF">OS493_019454</name>
</gene>
<dbReference type="InterPro" id="IPR037272">
    <property type="entry name" value="SNS_sf"/>
</dbReference>
<feature type="binding site" evidence="6">
    <location>
        <position position="66"/>
    </location>
    <ligand>
        <name>Na(+)</name>
        <dbReference type="ChEBI" id="CHEBI:29101"/>
        <label>1</label>
    </ligand>
</feature>
<keyword evidence="6" id="KW-0915">Sodium</keyword>
<dbReference type="OrthoDB" id="6581954at2759"/>
<keyword evidence="6" id="KW-0479">Metal-binding</keyword>
<feature type="region of interest" description="Disordered" evidence="7">
    <location>
        <begin position="1"/>
        <end position="26"/>
    </location>
</feature>
<dbReference type="PROSITE" id="PS50267">
    <property type="entry name" value="NA_NEUROTRAN_SYMP_3"/>
    <property type="match status" value="1"/>
</dbReference>
<keyword evidence="5" id="KW-0472">Membrane</keyword>
<evidence type="ECO:0000313" key="9">
    <source>
        <dbReference type="Proteomes" id="UP001163046"/>
    </source>
</evidence>
<evidence type="ECO:0000256" key="7">
    <source>
        <dbReference type="SAM" id="MobiDB-lite"/>
    </source>
</evidence>
<feature type="binding site" evidence="6">
    <location>
        <position position="63"/>
    </location>
    <ligand>
        <name>Na(+)</name>
        <dbReference type="ChEBI" id="CHEBI:29101"/>
        <label>1</label>
    </ligand>
</feature>
<evidence type="ECO:0000256" key="6">
    <source>
        <dbReference type="PIRSR" id="PIRSR600175-1"/>
    </source>
</evidence>
<protein>
    <submittedName>
        <fullName evidence="8">Uncharacterized protein</fullName>
    </submittedName>
</protein>
<dbReference type="Pfam" id="PF00209">
    <property type="entry name" value="SNF"/>
    <property type="match status" value="1"/>
</dbReference>
<keyword evidence="3" id="KW-0812">Transmembrane</keyword>
<keyword evidence="9" id="KW-1185">Reference proteome</keyword>
<dbReference type="AlphaFoldDB" id="A0A9X0A0P2"/>
<evidence type="ECO:0000256" key="5">
    <source>
        <dbReference type="ARBA" id="ARBA00023136"/>
    </source>
</evidence>
<accession>A0A9X0A0P2</accession>
<dbReference type="SUPFAM" id="SSF161070">
    <property type="entry name" value="SNF-like"/>
    <property type="match status" value="1"/>
</dbReference>
<dbReference type="GO" id="GO:0035725">
    <property type="term" value="P:sodium ion transmembrane transport"/>
    <property type="evidence" value="ECO:0007669"/>
    <property type="project" value="TreeGrafter"/>
</dbReference>
<dbReference type="InterPro" id="IPR000175">
    <property type="entry name" value="Na/ntran_symport"/>
</dbReference>
<comment type="caution">
    <text evidence="8">The sequence shown here is derived from an EMBL/GenBank/DDBJ whole genome shotgun (WGS) entry which is preliminary data.</text>
</comment>
<dbReference type="EMBL" id="MU825407">
    <property type="protein sequence ID" value="KAJ7391321.1"/>
    <property type="molecule type" value="Genomic_DNA"/>
</dbReference>
<dbReference type="GO" id="GO:0046872">
    <property type="term" value="F:metal ion binding"/>
    <property type="evidence" value="ECO:0007669"/>
    <property type="project" value="UniProtKB-KW"/>
</dbReference>
<feature type="binding site" evidence="6">
    <location>
        <position position="70"/>
    </location>
    <ligand>
        <name>Na(+)</name>
        <dbReference type="ChEBI" id="CHEBI:29101"/>
        <label>1</label>
    </ligand>
</feature>
<name>A0A9X0A0P2_9CNID</name>
<evidence type="ECO:0000256" key="4">
    <source>
        <dbReference type="ARBA" id="ARBA00022989"/>
    </source>
</evidence>
<dbReference type="Proteomes" id="UP001163046">
    <property type="component" value="Unassembled WGS sequence"/>
</dbReference>
<sequence length="97" mass="10890">MNAMDLRDDKSTDVLTRKSKEDLSYEPKEWKGNDLAAAETGEGGKEKRETWGHKAEFILATVGLAVGLGNVWRFPYLCQKNGGGRNKWTISFEIITI</sequence>
<dbReference type="PANTHER" id="PTHR11616">
    <property type="entry name" value="SODIUM/CHLORIDE DEPENDENT TRANSPORTER"/>
    <property type="match status" value="1"/>
</dbReference>
<comment type="subcellular location">
    <subcellularLocation>
        <location evidence="1">Membrane</location>
        <topology evidence="1">Multi-pass membrane protein</topology>
    </subcellularLocation>
</comment>
<organism evidence="8 9">
    <name type="scientific">Desmophyllum pertusum</name>
    <dbReference type="NCBI Taxonomy" id="174260"/>
    <lineage>
        <taxon>Eukaryota</taxon>
        <taxon>Metazoa</taxon>
        <taxon>Cnidaria</taxon>
        <taxon>Anthozoa</taxon>
        <taxon>Hexacorallia</taxon>
        <taxon>Scleractinia</taxon>
        <taxon>Caryophylliina</taxon>
        <taxon>Caryophylliidae</taxon>
        <taxon>Desmophyllum</taxon>
    </lineage>
</organism>
<evidence type="ECO:0000256" key="1">
    <source>
        <dbReference type="ARBA" id="ARBA00004141"/>
    </source>
</evidence>
<keyword evidence="4" id="KW-1133">Transmembrane helix</keyword>
<evidence type="ECO:0000313" key="8">
    <source>
        <dbReference type="EMBL" id="KAJ7391321.1"/>
    </source>
</evidence>
<dbReference type="PANTHER" id="PTHR11616:SF182">
    <property type="entry name" value="TRANSPORTER"/>
    <property type="match status" value="1"/>
</dbReference>
<dbReference type="GO" id="GO:0005886">
    <property type="term" value="C:plasma membrane"/>
    <property type="evidence" value="ECO:0007669"/>
    <property type="project" value="TreeGrafter"/>
</dbReference>
<dbReference type="GO" id="GO:0006865">
    <property type="term" value="P:amino acid transport"/>
    <property type="evidence" value="ECO:0007669"/>
    <property type="project" value="TreeGrafter"/>
</dbReference>
<evidence type="ECO:0000256" key="2">
    <source>
        <dbReference type="ARBA" id="ARBA00022448"/>
    </source>
</evidence>
<proteinExistence type="predicted"/>
<keyword evidence="2" id="KW-0813">Transport</keyword>
<reference evidence="8" key="1">
    <citation type="submission" date="2023-01" db="EMBL/GenBank/DDBJ databases">
        <title>Genome assembly of the deep-sea coral Lophelia pertusa.</title>
        <authorList>
            <person name="Herrera S."/>
            <person name="Cordes E."/>
        </authorList>
    </citation>
    <scope>NUCLEOTIDE SEQUENCE</scope>
    <source>
        <strain evidence="8">USNM1676648</strain>
        <tissue evidence="8">Polyp</tissue>
    </source>
</reference>
<feature type="binding site" evidence="6">
    <location>
        <position position="65"/>
    </location>
    <ligand>
        <name>Na(+)</name>
        <dbReference type="ChEBI" id="CHEBI:29101"/>
        <label>1</label>
    </ligand>
</feature>
<evidence type="ECO:0000256" key="3">
    <source>
        <dbReference type="ARBA" id="ARBA00022692"/>
    </source>
</evidence>